<dbReference type="RefSeq" id="WP_375358164.1">
    <property type="nucleotide sequence ID" value="NZ_JBHHMI010000045.1"/>
</dbReference>
<dbReference type="EMBL" id="JBHHMI010000045">
    <property type="protein sequence ID" value="MFB5269894.1"/>
    <property type="molecule type" value="Genomic_DNA"/>
</dbReference>
<name>A0ABV5B0A1_9BACL</name>
<evidence type="ECO:0000259" key="1">
    <source>
        <dbReference type="Pfam" id="PF13304"/>
    </source>
</evidence>
<dbReference type="PANTHER" id="PTHR40396">
    <property type="entry name" value="ATPASE-LIKE PROTEIN"/>
    <property type="match status" value="1"/>
</dbReference>
<dbReference type="InterPro" id="IPR027417">
    <property type="entry name" value="P-loop_NTPase"/>
</dbReference>
<keyword evidence="3" id="KW-1185">Reference proteome</keyword>
<dbReference type="PANTHER" id="PTHR40396:SF1">
    <property type="entry name" value="ATPASE AAA-TYPE CORE DOMAIN-CONTAINING PROTEIN"/>
    <property type="match status" value="1"/>
</dbReference>
<dbReference type="SUPFAM" id="SSF52540">
    <property type="entry name" value="P-loop containing nucleoside triphosphate hydrolases"/>
    <property type="match status" value="1"/>
</dbReference>
<feature type="domain" description="ATPase AAA-type core" evidence="1">
    <location>
        <begin position="46"/>
        <end position="363"/>
    </location>
</feature>
<evidence type="ECO:0000313" key="2">
    <source>
        <dbReference type="EMBL" id="MFB5269894.1"/>
    </source>
</evidence>
<gene>
    <name evidence="2" type="ORF">ACE41H_24365</name>
</gene>
<reference evidence="2 3" key="1">
    <citation type="submission" date="2024-09" db="EMBL/GenBank/DDBJ databases">
        <title>Paenibacillus zeirhizospherea sp. nov., isolated from surface of the maize (Zea mays) roots in a horticulture field, Hungary.</title>
        <authorList>
            <person name="Marton D."/>
            <person name="Farkas M."/>
            <person name="Bedics A."/>
            <person name="Toth E."/>
            <person name="Tancsics A."/>
            <person name="Boka K."/>
            <person name="Maroti G."/>
            <person name="Kriszt B."/>
            <person name="Cserhati M."/>
        </authorList>
    </citation>
    <scope>NUCLEOTIDE SEQUENCE [LARGE SCALE GENOMIC DNA]</scope>
    <source>
        <strain evidence="2 3">KCTC 33519</strain>
    </source>
</reference>
<dbReference type="InterPro" id="IPR003959">
    <property type="entry name" value="ATPase_AAA_core"/>
</dbReference>
<protein>
    <submittedName>
        <fullName evidence="2">ATP/GTP-binding protein</fullName>
    </submittedName>
</protein>
<dbReference type="Pfam" id="PF13304">
    <property type="entry name" value="AAA_21"/>
    <property type="match status" value="1"/>
</dbReference>
<dbReference type="Proteomes" id="UP001580346">
    <property type="component" value="Unassembled WGS sequence"/>
</dbReference>
<sequence length="420" mass="49210">MLIMFRAKNFSSFEDEFILDLRATSYREHPSHISRSSNFNLLKTLVIYGANASGKSNLISALYCYEEYIFSQLFQGKSNENSSNDLEEINSKRLPSIRPYLLKKEIDNCIEFEMIFLHKEILFQYGFSFEHKKVLSEWLIINDDLVYERDNSSIIYGNKYKSQLKNLNKYREDRLYLSVLDFFATDEIKRLVDLFKNFFQERFNVYFEVIFEISVKGTIGSYALYSKRLIEDEAFRNKVVDYIKEIDVGIDDIIVERVLRTKRGEQEEEDVVKTVHPIFNEEGEKVSSEVFDLSQESSGTLRFLSFIQEILILLENGGVFIIDELSARLHPLLTKFLVDLFQSEENSNNAQLIFTTHDTSLLNKEQFRRDEILFVDKNNKGESSLYSLADLKSVRKDASYSKDYFNGKYGAIPIFKSYKN</sequence>
<dbReference type="Gene3D" id="3.40.50.300">
    <property type="entry name" value="P-loop containing nucleotide triphosphate hydrolases"/>
    <property type="match status" value="1"/>
</dbReference>
<proteinExistence type="predicted"/>
<accession>A0ABV5B0A1</accession>
<comment type="caution">
    <text evidence="2">The sequence shown here is derived from an EMBL/GenBank/DDBJ whole genome shotgun (WGS) entry which is preliminary data.</text>
</comment>
<organism evidence="2 3">
    <name type="scientific">Paenibacillus enshidis</name>
    <dbReference type="NCBI Taxonomy" id="1458439"/>
    <lineage>
        <taxon>Bacteria</taxon>
        <taxon>Bacillati</taxon>
        <taxon>Bacillota</taxon>
        <taxon>Bacilli</taxon>
        <taxon>Bacillales</taxon>
        <taxon>Paenibacillaceae</taxon>
        <taxon>Paenibacillus</taxon>
    </lineage>
</organism>
<evidence type="ECO:0000313" key="3">
    <source>
        <dbReference type="Proteomes" id="UP001580346"/>
    </source>
</evidence>